<evidence type="ECO:0000313" key="5">
    <source>
        <dbReference type="Proteomes" id="UP000290189"/>
    </source>
</evidence>
<reference evidence="2 4" key="1">
    <citation type="submission" date="2015-02" db="EMBL/GenBank/DDBJ databases">
        <authorList>
            <person name="Chooi Y.-H."/>
        </authorList>
    </citation>
    <scope>NUCLEOTIDE SEQUENCE [LARGE SCALE GENOMIC DNA]</scope>
    <source>
        <strain evidence="2">E3</strain>
    </source>
</reference>
<feature type="region of interest" description="Disordered" evidence="1">
    <location>
        <begin position="142"/>
        <end position="190"/>
    </location>
</feature>
<dbReference type="EMBL" id="OVEO01000003">
    <property type="protein sequence ID" value="SPQ94894.1"/>
    <property type="molecule type" value="Genomic_DNA"/>
</dbReference>
<name>A0A0G4J684_PLABS</name>
<sequence>MMAERPATYRQAGTPRHGALFRGPPPARPVGSKDQSSTSRSVASIPSRYETVFTRPKRPLQKGFSSTTQRFPKDKREDGPAPGQYHTPTSAVWDSVSLSKKGFGTGFASKTVRSLSFAASTGAQVPGPGSYDVDQSTSFTIDNRRRHFNRRSNVTFGSDQRFRSTTPSGPGPQDYHSERPPGRSPGISFSKAPRKMFTAANKQDAPPPGPVDLGADVHVLDEGADEAQRQPPAPHPSSMFMGAESPKKSPAPGPGPASYDVDRRFGSDLFQRGSLGFSSMFSSTTVRRRRTDQDNERRAIMQATLAAQQQRRYEKPPPGRTIGCHPRQIKVMQMQSDGRGCETRAFRPDTHPKQSGGGDDTGGPGPAQYDVVASSVVKKSFRSRRIRHWVGN</sequence>
<dbReference type="AlphaFoldDB" id="A0A0G4J684"/>
<evidence type="ECO:0000313" key="4">
    <source>
        <dbReference type="Proteomes" id="UP000039324"/>
    </source>
</evidence>
<evidence type="ECO:0000313" key="2">
    <source>
        <dbReference type="EMBL" id="CEP02776.1"/>
    </source>
</evidence>
<keyword evidence="3" id="KW-0496">Mitochondrion</keyword>
<feature type="region of interest" description="Disordered" evidence="1">
    <location>
        <begin position="1"/>
        <end position="93"/>
    </location>
</feature>
<keyword evidence="4" id="KW-1185">Reference proteome</keyword>
<feature type="region of interest" description="Disordered" evidence="1">
    <location>
        <begin position="337"/>
        <end position="369"/>
    </location>
</feature>
<dbReference type="Proteomes" id="UP000290189">
    <property type="component" value="Unassembled WGS sequence"/>
</dbReference>
<feature type="compositionally biased region" description="Polar residues" evidence="1">
    <location>
        <begin position="33"/>
        <end position="44"/>
    </location>
</feature>
<feature type="compositionally biased region" description="Polar residues" evidence="1">
    <location>
        <begin position="151"/>
        <end position="168"/>
    </location>
</feature>
<dbReference type="Proteomes" id="UP000039324">
    <property type="component" value="Unassembled WGS sequence"/>
</dbReference>
<organism evidence="2 4">
    <name type="scientific">Plasmodiophora brassicae</name>
    <name type="common">Clubroot disease agent</name>
    <dbReference type="NCBI Taxonomy" id="37360"/>
    <lineage>
        <taxon>Eukaryota</taxon>
        <taxon>Sar</taxon>
        <taxon>Rhizaria</taxon>
        <taxon>Endomyxa</taxon>
        <taxon>Phytomyxea</taxon>
        <taxon>Plasmodiophorida</taxon>
        <taxon>Plasmodiophoridae</taxon>
        <taxon>Plasmodiophora</taxon>
    </lineage>
</organism>
<geneLocation type="mitochondrion" evidence="3"/>
<feature type="region of interest" description="Disordered" evidence="1">
    <location>
        <begin position="224"/>
        <end position="260"/>
    </location>
</feature>
<evidence type="ECO:0000313" key="3">
    <source>
        <dbReference type="EMBL" id="SPQ94894.1"/>
    </source>
</evidence>
<protein>
    <submittedName>
        <fullName evidence="2">Uncharacterized protein</fullName>
    </submittedName>
</protein>
<dbReference type="EMBL" id="CDSF01000133">
    <property type="protein sequence ID" value="CEP02776.1"/>
    <property type="molecule type" value="Genomic_DNA"/>
</dbReference>
<evidence type="ECO:0000256" key="1">
    <source>
        <dbReference type="SAM" id="MobiDB-lite"/>
    </source>
</evidence>
<proteinExistence type="predicted"/>
<dbReference type="OrthoDB" id="186871at2759"/>
<dbReference type="Pfam" id="PF07004">
    <property type="entry name" value="SHIPPO-rpt"/>
    <property type="match status" value="3"/>
</dbReference>
<dbReference type="InterPro" id="IPR010736">
    <property type="entry name" value="SHIPPO-rpt"/>
</dbReference>
<accession>A0A0G4J684</accession>
<reference evidence="3 5" key="2">
    <citation type="submission" date="2018-03" db="EMBL/GenBank/DDBJ databases">
        <authorList>
            <person name="Fogelqvist J."/>
        </authorList>
    </citation>
    <scope>NUCLEOTIDE SEQUENCE [LARGE SCALE GENOMIC DNA]</scope>
</reference>
<feature type="compositionally biased region" description="Basic and acidic residues" evidence="1">
    <location>
        <begin position="339"/>
        <end position="352"/>
    </location>
</feature>
<gene>
    <name evidence="2" type="ORF">PBRA_002743</name>
    <name evidence="3" type="ORF">PLBR_LOCUS2109</name>
</gene>
<feature type="compositionally biased region" description="Gly residues" evidence="1">
    <location>
        <begin position="355"/>
        <end position="365"/>
    </location>
</feature>